<protein>
    <submittedName>
        <fullName evidence="2">Uncharacterized protein</fullName>
    </submittedName>
</protein>
<sequence length="198" mass="21216">MAKELLHMATGDKVSDAVKLNAIRDALDRAGLKPGIEIEVTAKPVDQIIDQIGPMQGGSRDAYRRGIADGTDTGSDQHTPALVISDEPVDAEVVDDFDVYAPLRNQQHGVHTVTSDGDAWPPAPRTAPGAEDVDDSLDPFATSGPPTDTMMSIEDAVAVEAKHRRRIVAERQADAAVAREAYQRERADRFGLPPGRSG</sequence>
<dbReference type="Proteomes" id="UP000320095">
    <property type="component" value="Unassembled WGS sequence"/>
</dbReference>
<keyword evidence="3" id="KW-1185">Reference proteome</keyword>
<reference evidence="2 3" key="1">
    <citation type="journal article" date="2019" name="Environ. Microbiol.">
        <title>Species interactions and distinct microbial communities in high Arctic permafrost affected cryosols are associated with the CH4 and CO2 gas fluxes.</title>
        <authorList>
            <person name="Altshuler I."/>
            <person name="Hamel J."/>
            <person name="Turney S."/>
            <person name="Magnuson E."/>
            <person name="Levesque R."/>
            <person name="Greer C."/>
            <person name="Whyte L.G."/>
        </authorList>
    </citation>
    <scope>NUCLEOTIDE SEQUENCE [LARGE SCALE GENOMIC DNA]</scope>
    <source>
        <strain evidence="2 3">S5.20</strain>
    </source>
</reference>
<comment type="caution">
    <text evidence="2">The sequence shown here is derived from an EMBL/GenBank/DDBJ whole genome shotgun (WGS) entry which is preliminary data.</text>
</comment>
<gene>
    <name evidence="2" type="ORF">EAH80_29345</name>
</gene>
<feature type="region of interest" description="Disordered" evidence="1">
    <location>
        <begin position="51"/>
        <end position="79"/>
    </location>
</feature>
<proteinExistence type="predicted"/>
<evidence type="ECO:0000256" key="1">
    <source>
        <dbReference type="SAM" id="MobiDB-lite"/>
    </source>
</evidence>
<feature type="region of interest" description="Disordered" evidence="1">
    <location>
        <begin position="110"/>
        <end position="151"/>
    </location>
</feature>
<dbReference type="EMBL" id="RCZG01000023">
    <property type="protein sequence ID" value="TPG26176.1"/>
    <property type="molecule type" value="Genomic_DNA"/>
</dbReference>
<dbReference type="AlphaFoldDB" id="A0A502DPV4"/>
<evidence type="ECO:0000313" key="2">
    <source>
        <dbReference type="EMBL" id="TPG26176.1"/>
    </source>
</evidence>
<evidence type="ECO:0000313" key="3">
    <source>
        <dbReference type="Proteomes" id="UP000320095"/>
    </source>
</evidence>
<accession>A0A502DPV4</accession>
<organism evidence="2 3">
    <name type="scientific">Mycolicibacterium hodleri</name>
    <dbReference type="NCBI Taxonomy" id="49897"/>
    <lineage>
        <taxon>Bacteria</taxon>
        <taxon>Bacillati</taxon>
        <taxon>Actinomycetota</taxon>
        <taxon>Actinomycetes</taxon>
        <taxon>Mycobacteriales</taxon>
        <taxon>Mycobacteriaceae</taxon>
        <taxon>Mycolicibacterium</taxon>
    </lineage>
</organism>
<name>A0A502DPV4_9MYCO</name>